<feature type="chain" id="PRO_5027861467" evidence="1">
    <location>
        <begin position="18"/>
        <end position="261"/>
    </location>
</feature>
<dbReference type="InterPro" id="IPR021986">
    <property type="entry name" value="Spherulin4"/>
</dbReference>
<dbReference type="Pfam" id="PF12138">
    <property type="entry name" value="Spherulin4"/>
    <property type="match status" value="1"/>
</dbReference>
<sequence>MKRSILSAACLASLGAATDVLLPLYVYPSTGAWDAVYNAAAAYPDVTFRLIVDPDSGPGAGRVMAWTEYPDSSYTAALAKFKSYSNVQTIGYVHTSYATQNINTVEKNVSTYAGWAGYTASNISVDGIFFDEAPYEDNSTYTDYMSNVASYARGLGLDYTIFNPGTLTTVAAYYDAADLIVNKEIYYSSYSESGTVDAIPSEYRAQSAIIIHDTPPSANISSLVSTMVSAGIAAFYATQDCCYNAISASLLDSISSSLENA</sequence>
<protein>
    <submittedName>
        <fullName evidence="2">Cell surface spherulin 4-like protein</fullName>
    </submittedName>
</protein>
<evidence type="ECO:0000256" key="1">
    <source>
        <dbReference type="SAM" id="SignalP"/>
    </source>
</evidence>
<keyword evidence="3" id="KW-1185">Reference proteome</keyword>
<dbReference type="Proteomes" id="UP000053095">
    <property type="component" value="Unassembled WGS sequence"/>
</dbReference>
<gene>
    <name evidence="2" type="ORF">TCE0_033f07965</name>
</gene>
<feature type="signal peptide" evidence="1">
    <location>
        <begin position="1"/>
        <end position="17"/>
    </location>
</feature>
<reference evidence="3" key="1">
    <citation type="journal article" date="2015" name="Genome Announc.">
        <title>Draft genome sequence of Talaromyces cellulolyticus strain Y-94, a source of lignocellulosic biomass-degrading enzymes.</title>
        <authorList>
            <person name="Fujii T."/>
            <person name="Koike H."/>
            <person name="Sawayama S."/>
            <person name="Yano S."/>
            <person name="Inoue H."/>
        </authorList>
    </citation>
    <scope>NUCLEOTIDE SEQUENCE [LARGE SCALE GENOMIC DNA]</scope>
    <source>
        <strain evidence="3">Y-94</strain>
    </source>
</reference>
<proteinExistence type="predicted"/>
<comment type="caution">
    <text evidence="2">The sequence shown here is derived from an EMBL/GenBank/DDBJ whole genome shotgun (WGS) entry which is preliminary data.</text>
</comment>
<evidence type="ECO:0000313" key="2">
    <source>
        <dbReference type="EMBL" id="GAM37765.1"/>
    </source>
</evidence>
<dbReference type="PANTHER" id="PTHR35040">
    <property type="match status" value="1"/>
</dbReference>
<keyword evidence="1" id="KW-0732">Signal</keyword>
<accession>A0A6V8HBQ9</accession>
<evidence type="ECO:0000313" key="3">
    <source>
        <dbReference type="Proteomes" id="UP000053095"/>
    </source>
</evidence>
<dbReference type="PANTHER" id="PTHR35040:SF9">
    <property type="entry name" value="4-LIKE CELL SURFACE PROTEIN, PUTATIVE (AFU_ORTHOLOGUE AFUA_4G14080)-RELATED"/>
    <property type="match status" value="1"/>
</dbReference>
<organism evidence="2 3">
    <name type="scientific">Talaromyces pinophilus</name>
    <name type="common">Penicillium pinophilum</name>
    <dbReference type="NCBI Taxonomy" id="128442"/>
    <lineage>
        <taxon>Eukaryota</taxon>
        <taxon>Fungi</taxon>
        <taxon>Dikarya</taxon>
        <taxon>Ascomycota</taxon>
        <taxon>Pezizomycotina</taxon>
        <taxon>Eurotiomycetes</taxon>
        <taxon>Eurotiomycetidae</taxon>
        <taxon>Eurotiales</taxon>
        <taxon>Trichocomaceae</taxon>
        <taxon>Talaromyces</taxon>
        <taxon>Talaromyces sect. Talaromyces</taxon>
    </lineage>
</organism>
<dbReference type="EMBL" id="DF933829">
    <property type="protein sequence ID" value="GAM37765.1"/>
    <property type="molecule type" value="Genomic_DNA"/>
</dbReference>
<name>A0A6V8HBQ9_TALPI</name>
<dbReference type="AlphaFoldDB" id="A0A6V8HBQ9"/>